<dbReference type="PROSITE" id="PS50994">
    <property type="entry name" value="INTEGRASE"/>
    <property type="match status" value="1"/>
</dbReference>
<dbReference type="InterPro" id="IPR001584">
    <property type="entry name" value="Integrase_cat-core"/>
</dbReference>
<dbReference type="Pfam" id="PF17917">
    <property type="entry name" value="RT_RNaseH"/>
    <property type="match status" value="1"/>
</dbReference>
<feature type="domain" description="Integrase catalytic" evidence="7">
    <location>
        <begin position="139"/>
        <end position="306"/>
    </location>
</feature>
<feature type="non-terminal residue" evidence="8">
    <location>
        <position position="1"/>
    </location>
</feature>
<dbReference type="PANTHER" id="PTHR48475">
    <property type="entry name" value="RIBONUCLEASE H"/>
    <property type="match status" value="1"/>
</dbReference>
<keyword evidence="3" id="KW-0540">Nuclease</keyword>
<evidence type="ECO:0000256" key="4">
    <source>
        <dbReference type="ARBA" id="ARBA00022759"/>
    </source>
</evidence>
<dbReference type="GO" id="GO:0016787">
    <property type="term" value="F:hydrolase activity"/>
    <property type="evidence" value="ECO:0007669"/>
    <property type="project" value="UniProtKB-KW"/>
</dbReference>
<dbReference type="GO" id="GO:0015074">
    <property type="term" value="P:DNA integration"/>
    <property type="evidence" value="ECO:0007669"/>
    <property type="project" value="InterPro"/>
</dbReference>
<name>A0A699H0L0_TANCI</name>
<dbReference type="SUPFAM" id="SSF53098">
    <property type="entry name" value="Ribonuclease H-like"/>
    <property type="match status" value="1"/>
</dbReference>
<dbReference type="Gene3D" id="3.30.420.10">
    <property type="entry name" value="Ribonuclease H-like superfamily/Ribonuclease H"/>
    <property type="match status" value="1"/>
</dbReference>
<dbReference type="InterPro" id="IPR012337">
    <property type="entry name" value="RNaseH-like_sf"/>
</dbReference>
<evidence type="ECO:0000256" key="2">
    <source>
        <dbReference type="ARBA" id="ARBA00022695"/>
    </source>
</evidence>
<keyword evidence="1" id="KW-0808">Transferase</keyword>
<organism evidence="8">
    <name type="scientific">Tanacetum cinerariifolium</name>
    <name type="common">Dalmatian daisy</name>
    <name type="synonym">Chrysanthemum cinerariifolium</name>
    <dbReference type="NCBI Taxonomy" id="118510"/>
    <lineage>
        <taxon>Eukaryota</taxon>
        <taxon>Viridiplantae</taxon>
        <taxon>Streptophyta</taxon>
        <taxon>Embryophyta</taxon>
        <taxon>Tracheophyta</taxon>
        <taxon>Spermatophyta</taxon>
        <taxon>Magnoliopsida</taxon>
        <taxon>eudicotyledons</taxon>
        <taxon>Gunneridae</taxon>
        <taxon>Pentapetalae</taxon>
        <taxon>asterids</taxon>
        <taxon>campanulids</taxon>
        <taxon>Asterales</taxon>
        <taxon>Asteraceae</taxon>
        <taxon>Asteroideae</taxon>
        <taxon>Anthemideae</taxon>
        <taxon>Anthemidinae</taxon>
        <taxon>Tanacetum</taxon>
    </lineage>
</organism>
<keyword evidence="5" id="KW-0378">Hydrolase</keyword>
<keyword evidence="2" id="KW-0548">Nucleotidyltransferase</keyword>
<evidence type="ECO:0000313" key="8">
    <source>
        <dbReference type="EMBL" id="GEX00577.1"/>
    </source>
</evidence>
<keyword evidence="6 8" id="KW-0695">RNA-directed DNA polymerase</keyword>
<evidence type="ECO:0000256" key="1">
    <source>
        <dbReference type="ARBA" id="ARBA00022679"/>
    </source>
</evidence>
<dbReference type="SUPFAM" id="SSF56672">
    <property type="entry name" value="DNA/RNA polymerases"/>
    <property type="match status" value="1"/>
</dbReference>
<accession>A0A699H0L0</accession>
<keyword evidence="4" id="KW-0255">Endonuclease</keyword>
<gene>
    <name evidence="8" type="ORF">Tci_272552</name>
</gene>
<dbReference type="PANTHER" id="PTHR48475:SF1">
    <property type="entry name" value="RNASE H TYPE-1 DOMAIN-CONTAINING PROTEIN"/>
    <property type="match status" value="1"/>
</dbReference>
<reference evidence="8" key="1">
    <citation type="journal article" date="2019" name="Sci. Rep.">
        <title>Draft genome of Tanacetum cinerariifolium, the natural source of mosquito coil.</title>
        <authorList>
            <person name="Yamashiro T."/>
            <person name="Shiraishi A."/>
            <person name="Satake H."/>
            <person name="Nakayama K."/>
        </authorList>
    </citation>
    <scope>NUCLEOTIDE SEQUENCE</scope>
</reference>
<dbReference type="GO" id="GO:0003964">
    <property type="term" value="F:RNA-directed DNA polymerase activity"/>
    <property type="evidence" value="ECO:0007669"/>
    <property type="project" value="UniProtKB-KW"/>
</dbReference>
<dbReference type="AlphaFoldDB" id="A0A699H0L0"/>
<dbReference type="InterPro" id="IPR043502">
    <property type="entry name" value="DNA/RNA_pol_sf"/>
</dbReference>
<evidence type="ECO:0000256" key="6">
    <source>
        <dbReference type="ARBA" id="ARBA00022918"/>
    </source>
</evidence>
<proteinExistence type="predicted"/>
<dbReference type="GO" id="GO:0003676">
    <property type="term" value="F:nucleic acid binding"/>
    <property type="evidence" value="ECO:0007669"/>
    <property type="project" value="InterPro"/>
</dbReference>
<evidence type="ECO:0000256" key="5">
    <source>
        <dbReference type="ARBA" id="ARBA00022801"/>
    </source>
</evidence>
<protein>
    <submittedName>
        <fullName evidence="8">Reverse transcriptase domain-containing protein</fullName>
    </submittedName>
</protein>
<dbReference type="EMBL" id="BKCJ010084627">
    <property type="protein sequence ID" value="GEX00577.1"/>
    <property type="molecule type" value="Genomic_DNA"/>
</dbReference>
<sequence>SLTPPREKETLYAYLAVSAEAVSAVLLTDQKERQCPVQYVSRTLNEVKRNYAPMEKLTLSLIHMTQRLRRYFKAHPIKVITDQPIKNILSNTETSRKLAKYVVELGAYNITFIPRNVVKGKVLADFLSEAPEGTKEDLYFRMPEATVEKDEVESWTLFTVRVSSPNGSGAGLVLIGPSDIKYTYALRLTFSSTNNEPEYEALLAGLRFGLPRVVVTDNGAQLVNDPFKSWCGWFGIHQMNTSIAHPQANGLVKKTNRSLMEGIKTASEGKKPNDEAVIPAEIGIPTYRTLMIREGYNEEEMRLNLDLLQERREAAAIREAKYKTKMEQYYNRKVRPAGFRLGEFVFRRNKASRVEDQGKLGPKQEGPYRVVEAYENGSYKLQALEDKEIPRTWHAINLCKSYM</sequence>
<dbReference type="InterPro" id="IPR036397">
    <property type="entry name" value="RNaseH_sf"/>
</dbReference>
<evidence type="ECO:0000259" key="7">
    <source>
        <dbReference type="PROSITE" id="PS50994"/>
    </source>
</evidence>
<dbReference type="InterPro" id="IPR041373">
    <property type="entry name" value="RT_RNaseH"/>
</dbReference>
<comment type="caution">
    <text evidence="8">The sequence shown here is derived from an EMBL/GenBank/DDBJ whole genome shotgun (WGS) entry which is preliminary data.</text>
</comment>
<dbReference type="GO" id="GO:0004519">
    <property type="term" value="F:endonuclease activity"/>
    <property type="evidence" value="ECO:0007669"/>
    <property type="project" value="UniProtKB-KW"/>
</dbReference>
<evidence type="ECO:0000256" key="3">
    <source>
        <dbReference type="ARBA" id="ARBA00022722"/>
    </source>
</evidence>